<evidence type="ECO:0000256" key="2">
    <source>
        <dbReference type="SAM" id="Phobius"/>
    </source>
</evidence>
<dbReference type="AlphaFoldDB" id="X6P6F6"/>
<accession>X6P6F6</accession>
<keyword evidence="2" id="KW-1133">Transmembrane helix</keyword>
<gene>
    <name evidence="3" type="ORF">RFI_03908</name>
</gene>
<organism evidence="3 4">
    <name type="scientific">Reticulomyxa filosa</name>
    <dbReference type="NCBI Taxonomy" id="46433"/>
    <lineage>
        <taxon>Eukaryota</taxon>
        <taxon>Sar</taxon>
        <taxon>Rhizaria</taxon>
        <taxon>Retaria</taxon>
        <taxon>Foraminifera</taxon>
        <taxon>Monothalamids</taxon>
        <taxon>Reticulomyxidae</taxon>
        <taxon>Reticulomyxa</taxon>
    </lineage>
</organism>
<reference evidence="3 4" key="1">
    <citation type="journal article" date="2013" name="Curr. Biol.">
        <title>The Genome of the Foraminiferan Reticulomyxa filosa.</title>
        <authorList>
            <person name="Glockner G."/>
            <person name="Hulsmann N."/>
            <person name="Schleicher M."/>
            <person name="Noegel A.A."/>
            <person name="Eichinger L."/>
            <person name="Gallinger C."/>
            <person name="Pawlowski J."/>
            <person name="Sierra R."/>
            <person name="Euteneuer U."/>
            <person name="Pillet L."/>
            <person name="Moustafa A."/>
            <person name="Platzer M."/>
            <person name="Groth M."/>
            <person name="Szafranski K."/>
            <person name="Schliwa M."/>
        </authorList>
    </citation>
    <scope>NUCLEOTIDE SEQUENCE [LARGE SCALE GENOMIC DNA]</scope>
</reference>
<sequence length="528" mass="62595">MFILEYEMNDHARYKNDPSKNFPLHVAINVIHSKYGTEQFDSYDIERVYHHWVYRRRNNGKYEKALMREYQEPPDTNDEDANVAFRTRAGNLLCLLLTCFISIAIYSIPYLYNVFDWLSGNERTVATRRQTQKKKNDFNGYIQMRQMYENMIHLERLLKHLKMIELLKKRLILSKIRWQDDRIDNQYFTKWIRHIVDSNGNDQLKYGLSEMDLQYAYSCFRNLYSPQLFQLSDRNWLHLTGKLKQQSDISNECPNMFFIAKSQFKDYQKIIEEWQLPSKEFRQVWVDLACNITGASKITEILKLLHKNQDIKPLKMPVDNALLSKDQWFGNMCAFEQNNSLDSETEQNLMLDCLNDDPFEWEWNFSDSTVSTMEISKVNESNDEWLERVELRRDTLEFTERYENALFSHPSVVYRHLNHKNSNSTNGNNEIDNLKNHFSSDEDLRPVITPHLTADGHLQVHIYQPYYKTSDSVIYEPSARVHQAYSNHHKQFFLQLQKNANSHFHHSGSIPSNVSANKGDGSQTNETN</sequence>
<feature type="region of interest" description="Disordered" evidence="1">
    <location>
        <begin position="503"/>
        <end position="528"/>
    </location>
</feature>
<evidence type="ECO:0000256" key="1">
    <source>
        <dbReference type="SAM" id="MobiDB-lite"/>
    </source>
</evidence>
<dbReference type="Proteomes" id="UP000023152">
    <property type="component" value="Unassembled WGS sequence"/>
</dbReference>
<dbReference type="EMBL" id="ASPP01003601">
    <property type="protein sequence ID" value="ETO33202.1"/>
    <property type="molecule type" value="Genomic_DNA"/>
</dbReference>
<evidence type="ECO:0000313" key="3">
    <source>
        <dbReference type="EMBL" id="ETO33202.1"/>
    </source>
</evidence>
<keyword evidence="2" id="KW-0812">Transmembrane</keyword>
<feature type="compositionally biased region" description="Polar residues" evidence="1">
    <location>
        <begin position="509"/>
        <end position="528"/>
    </location>
</feature>
<name>X6P6F6_RETFI</name>
<protein>
    <submittedName>
        <fullName evidence="3">Uncharacterized protein</fullName>
    </submittedName>
</protein>
<feature type="transmembrane region" description="Helical" evidence="2">
    <location>
        <begin position="92"/>
        <end position="112"/>
    </location>
</feature>
<proteinExistence type="predicted"/>
<comment type="caution">
    <text evidence="3">The sequence shown here is derived from an EMBL/GenBank/DDBJ whole genome shotgun (WGS) entry which is preliminary data.</text>
</comment>
<keyword evidence="2" id="KW-0472">Membrane</keyword>
<keyword evidence="4" id="KW-1185">Reference proteome</keyword>
<evidence type="ECO:0000313" key="4">
    <source>
        <dbReference type="Proteomes" id="UP000023152"/>
    </source>
</evidence>